<evidence type="ECO:0000259" key="3">
    <source>
        <dbReference type="PROSITE" id="PS50097"/>
    </source>
</evidence>
<evidence type="ECO:0008006" key="8">
    <source>
        <dbReference type="Google" id="ProtNLM"/>
    </source>
</evidence>
<feature type="domain" description="MATH" evidence="4">
    <location>
        <begin position="24"/>
        <end position="157"/>
    </location>
</feature>
<sequence length="367" mass="40798">MATEMTTQSGSKKTASRCITEKAEGTHVFEIVGYSLKKGMGVGKAVRSGTFTVGGFDWGILFYPDGTSRTGHQCVAADLELRSKGKQARACCDLRLVNEDTRLAYSFESISPKAIPTSYNDCSHYSRENARVVEKSHFEEEGSGYIKDDSLTIECVLTVMKQSLVAKITGDSEMQVPPSNLSSHFGKLLLEENGADLTFSVGGESFAAHKIILAARWPVFEAELYGQMKEREDQCIIVEDMQPGVFKALLHFIYTDSLPCVDDLGDDDYSEMIRHLLVAADRYAMDRMKLMCQNILSENLALETVAATLALADQYNCERLKDVCIKFIASTDEMDTLMATQGYMDLKRTCPFVFVDVFEKSKRLRGA</sequence>
<dbReference type="InterPro" id="IPR011333">
    <property type="entry name" value="SKP1/BTB/POZ_sf"/>
</dbReference>
<dbReference type="EnsemblPlants" id="KQJ95656">
    <property type="protein sequence ID" value="KQJ95656"/>
    <property type="gene ID" value="BRADI_3g18410v3"/>
</dbReference>
<evidence type="ECO:0000313" key="6">
    <source>
        <dbReference type="EnsemblPlants" id="KQJ95656"/>
    </source>
</evidence>
<dbReference type="SUPFAM" id="SSF49599">
    <property type="entry name" value="TRAF domain-like"/>
    <property type="match status" value="1"/>
</dbReference>
<dbReference type="Pfam" id="PF22486">
    <property type="entry name" value="MATH_2"/>
    <property type="match status" value="1"/>
</dbReference>
<gene>
    <name evidence="6" type="primary">LOC100837087</name>
    <name evidence="5" type="ORF">BRADI_3g18410v3</name>
</gene>
<dbReference type="Proteomes" id="UP000008810">
    <property type="component" value="Chromosome 3"/>
</dbReference>
<dbReference type="Pfam" id="PF00651">
    <property type="entry name" value="BTB"/>
    <property type="match status" value="1"/>
</dbReference>
<dbReference type="Gene3D" id="2.60.210.10">
    <property type="entry name" value="Apoptosis, Tumor Necrosis Factor Receptor Associated Protein 2, Chain A"/>
    <property type="match status" value="1"/>
</dbReference>
<comment type="pathway">
    <text evidence="1">Protein modification; protein ubiquitination.</text>
</comment>
<dbReference type="eggNOG" id="KOG1987">
    <property type="taxonomic scope" value="Eukaryota"/>
</dbReference>
<evidence type="ECO:0000256" key="2">
    <source>
        <dbReference type="ARBA" id="ARBA00010846"/>
    </source>
</evidence>
<dbReference type="PROSITE" id="PS50097">
    <property type="entry name" value="BTB"/>
    <property type="match status" value="1"/>
</dbReference>
<dbReference type="Pfam" id="PF24570">
    <property type="entry name" value="BACK_BPM_SPOP"/>
    <property type="match status" value="1"/>
</dbReference>
<dbReference type="Gramene" id="KQJ95656">
    <property type="protein sequence ID" value="KQJ95656"/>
    <property type="gene ID" value="BRADI_3g18410v3"/>
</dbReference>
<feature type="domain" description="BTB" evidence="3">
    <location>
        <begin position="195"/>
        <end position="262"/>
    </location>
</feature>
<dbReference type="SMART" id="SM00225">
    <property type="entry name" value="BTB"/>
    <property type="match status" value="1"/>
</dbReference>
<dbReference type="PROSITE" id="PS50144">
    <property type="entry name" value="MATH"/>
    <property type="match status" value="1"/>
</dbReference>
<accession>I1I236</accession>
<dbReference type="EMBL" id="CM000882">
    <property type="protein sequence ID" value="KQJ95656.1"/>
    <property type="molecule type" value="Genomic_DNA"/>
</dbReference>
<evidence type="ECO:0000256" key="1">
    <source>
        <dbReference type="ARBA" id="ARBA00004906"/>
    </source>
</evidence>
<keyword evidence="7" id="KW-1185">Reference proteome</keyword>
<dbReference type="KEGG" id="bdi:100837087"/>
<reference evidence="5" key="2">
    <citation type="submission" date="2017-06" db="EMBL/GenBank/DDBJ databases">
        <title>WGS assembly of Brachypodium distachyon.</title>
        <authorList>
            <consortium name="The International Brachypodium Initiative"/>
            <person name="Lucas S."/>
            <person name="Harmon-Smith M."/>
            <person name="Lail K."/>
            <person name="Tice H."/>
            <person name="Grimwood J."/>
            <person name="Bruce D."/>
            <person name="Barry K."/>
            <person name="Shu S."/>
            <person name="Lindquist E."/>
            <person name="Wang M."/>
            <person name="Pitluck S."/>
            <person name="Vogel J.P."/>
            <person name="Garvin D.F."/>
            <person name="Mockler T.C."/>
            <person name="Schmutz J."/>
            <person name="Rokhsar D."/>
            <person name="Bevan M.W."/>
        </authorList>
    </citation>
    <scope>NUCLEOTIDE SEQUENCE</scope>
    <source>
        <strain evidence="5">Bd21</strain>
    </source>
</reference>
<dbReference type="Gene3D" id="1.25.40.420">
    <property type="match status" value="1"/>
</dbReference>
<dbReference type="OMA" id="RCITEKA"/>
<dbReference type="HOGENOM" id="CLU_004253_2_0_1"/>
<dbReference type="OrthoDB" id="6359816at2759"/>
<reference evidence="5 6" key="1">
    <citation type="journal article" date="2010" name="Nature">
        <title>Genome sequencing and analysis of the model grass Brachypodium distachyon.</title>
        <authorList>
            <consortium name="International Brachypodium Initiative"/>
        </authorList>
    </citation>
    <scope>NUCLEOTIDE SEQUENCE [LARGE SCALE GENOMIC DNA]</scope>
    <source>
        <strain evidence="5 6">Bd21</strain>
    </source>
</reference>
<dbReference type="InterPro" id="IPR000210">
    <property type="entry name" value="BTB/POZ_dom"/>
</dbReference>
<dbReference type="InterPro" id="IPR002083">
    <property type="entry name" value="MATH/TRAF_dom"/>
</dbReference>
<proteinExistence type="inferred from homology"/>
<dbReference type="Gene3D" id="3.30.710.10">
    <property type="entry name" value="Potassium Channel Kv1.1, Chain A"/>
    <property type="match status" value="1"/>
</dbReference>
<name>I1I236_BRADI</name>
<dbReference type="SUPFAM" id="SSF54695">
    <property type="entry name" value="POZ domain"/>
    <property type="match status" value="1"/>
</dbReference>
<dbReference type="PANTHER" id="PTHR26379">
    <property type="entry name" value="BTB/POZ AND MATH DOMAIN-CONTAINING PROTEIN 1"/>
    <property type="match status" value="1"/>
</dbReference>
<dbReference type="GO" id="GO:0016567">
    <property type="term" value="P:protein ubiquitination"/>
    <property type="evidence" value="ECO:0007669"/>
    <property type="project" value="InterPro"/>
</dbReference>
<dbReference type="AlphaFoldDB" id="I1I236"/>
<dbReference type="RefSeq" id="XP_003571552.1">
    <property type="nucleotide sequence ID" value="XM_003571504.4"/>
</dbReference>
<dbReference type="GeneID" id="100837087"/>
<dbReference type="CDD" id="cd18280">
    <property type="entry name" value="BTB_POZ_BPM_plant"/>
    <property type="match status" value="1"/>
</dbReference>
<evidence type="ECO:0000259" key="4">
    <source>
        <dbReference type="PROSITE" id="PS50144"/>
    </source>
</evidence>
<comment type="similarity">
    <text evidence="2">Belongs to the Tdpoz family.</text>
</comment>
<evidence type="ECO:0000313" key="5">
    <source>
        <dbReference type="EMBL" id="KQJ95656.1"/>
    </source>
</evidence>
<protein>
    <recommendedName>
        <fullName evidence="8">BTB domain-containing protein</fullName>
    </recommendedName>
</protein>
<evidence type="ECO:0000313" key="7">
    <source>
        <dbReference type="Proteomes" id="UP000008810"/>
    </source>
</evidence>
<reference evidence="6" key="3">
    <citation type="submission" date="2018-08" db="UniProtKB">
        <authorList>
            <consortium name="EnsemblPlants"/>
        </authorList>
    </citation>
    <scope>IDENTIFICATION</scope>
    <source>
        <strain evidence="6">cv. Bd21</strain>
    </source>
</reference>
<dbReference type="CDD" id="cd00121">
    <property type="entry name" value="MATH"/>
    <property type="match status" value="1"/>
</dbReference>
<dbReference type="PANTHER" id="PTHR26379:SF513">
    <property type="entry name" value="BTB DOMAIN-CONTAINING PROTEIN"/>
    <property type="match status" value="1"/>
</dbReference>
<dbReference type="InterPro" id="IPR056423">
    <property type="entry name" value="BACK_BPM_SPOP"/>
</dbReference>
<dbReference type="InterPro" id="IPR008974">
    <property type="entry name" value="TRAF-like"/>
</dbReference>
<dbReference type="InterPro" id="IPR045005">
    <property type="entry name" value="BPM1-6"/>
</dbReference>
<organism evidence="5">
    <name type="scientific">Brachypodium distachyon</name>
    <name type="common">Purple false brome</name>
    <name type="synonym">Trachynia distachya</name>
    <dbReference type="NCBI Taxonomy" id="15368"/>
    <lineage>
        <taxon>Eukaryota</taxon>
        <taxon>Viridiplantae</taxon>
        <taxon>Streptophyta</taxon>
        <taxon>Embryophyta</taxon>
        <taxon>Tracheophyta</taxon>
        <taxon>Spermatophyta</taxon>
        <taxon>Magnoliopsida</taxon>
        <taxon>Liliopsida</taxon>
        <taxon>Poales</taxon>
        <taxon>Poaceae</taxon>
        <taxon>BOP clade</taxon>
        <taxon>Pooideae</taxon>
        <taxon>Stipodae</taxon>
        <taxon>Brachypodieae</taxon>
        <taxon>Brachypodium</taxon>
    </lineage>
</organism>